<evidence type="ECO:0000313" key="1">
    <source>
        <dbReference type="EMBL" id="WMV24966.1"/>
    </source>
</evidence>
<proteinExistence type="predicted"/>
<dbReference type="AlphaFoldDB" id="A0AAF0TMB0"/>
<gene>
    <name evidence="1" type="ORF">MTR67_018351</name>
</gene>
<protein>
    <submittedName>
        <fullName evidence="1">Uncharacterized protein</fullName>
    </submittedName>
</protein>
<sequence length="121" mass="13529">MNCDILEAPIHVSTPVGKFVIVTHVYRACPILLMGFQTWVNLVILDMTDFYIILGMTNDLPGNTKSVTLEIRGREKLDEEEVYKPKQAQIISSILARKLAGQGCLAYLAHIRDVEVESPSI</sequence>
<evidence type="ECO:0000313" key="2">
    <source>
        <dbReference type="Proteomes" id="UP001234989"/>
    </source>
</evidence>
<accession>A0AAF0TMB0</accession>
<name>A0AAF0TMB0_SOLVR</name>
<reference evidence="1" key="1">
    <citation type="submission" date="2023-08" db="EMBL/GenBank/DDBJ databases">
        <title>A de novo genome assembly of Solanum verrucosum Schlechtendal, a Mexican diploid species geographically isolated from the other diploid A-genome species in potato relatives.</title>
        <authorList>
            <person name="Hosaka K."/>
        </authorList>
    </citation>
    <scope>NUCLEOTIDE SEQUENCE</scope>
    <source>
        <tissue evidence="1">Young leaves</tissue>
    </source>
</reference>
<dbReference type="EMBL" id="CP133615">
    <property type="protein sequence ID" value="WMV24966.1"/>
    <property type="molecule type" value="Genomic_DNA"/>
</dbReference>
<dbReference type="Proteomes" id="UP001234989">
    <property type="component" value="Chromosome 4"/>
</dbReference>
<keyword evidence="2" id="KW-1185">Reference proteome</keyword>
<organism evidence="1 2">
    <name type="scientific">Solanum verrucosum</name>
    <dbReference type="NCBI Taxonomy" id="315347"/>
    <lineage>
        <taxon>Eukaryota</taxon>
        <taxon>Viridiplantae</taxon>
        <taxon>Streptophyta</taxon>
        <taxon>Embryophyta</taxon>
        <taxon>Tracheophyta</taxon>
        <taxon>Spermatophyta</taxon>
        <taxon>Magnoliopsida</taxon>
        <taxon>eudicotyledons</taxon>
        <taxon>Gunneridae</taxon>
        <taxon>Pentapetalae</taxon>
        <taxon>asterids</taxon>
        <taxon>lamiids</taxon>
        <taxon>Solanales</taxon>
        <taxon>Solanaceae</taxon>
        <taxon>Solanoideae</taxon>
        <taxon>Solaneae</taxon>
        <taxon>Solanum</taxon>
    </lineage>
</organism>
<dbReference type="Pfam" id="PF08284">
    <property type="entry name" value="RVP_2"/>
    <property type="match status" value="1"/>
</dbReference>